<proteinExistence type="predicted"/>
<dbReference type="AlphaFoldDB" id="A0A386ZPZ1"/>
<dbReference type="CDD" id="cd05244">
    <property type="entry name" value="BVR-B_like_SDR_a"/>
    <property type="match status" value="1"/>
</dbReference>
<accession>A0A386ZPZ1</accession>
<feature type="domain" description="NAD(P)-binding" evidence="1">
    <location>
        <begin position="7"/>
        <end position="195"/>
    </location>
</feature>
<dbReference type="Pfam" id="PF13460">
    <property type="entry name" value="NAD_binding_10"/>
    <property type="match status" value="1"/>
</dbReference>
<evidence type="ECO:0000259" key="1">
    <source>
        <dbReference type="Pfam" id="PF13460"/>
    </source>
</evidence>
<dbReference type="InterPro" id="IPR051606">
    <property type="entry name" value="Polyketide_Oxido-like"/>
</dbReference>
<evidence type="ECO:0000313" key="3">
    <source>
        <dbReference type="Proteomes" id="UP000267164"/>
    </source>
</evidence>
<gene>
    <name evidence="2" type="ORF">D7D52_29240</name>
</gene>
<dbReference type="InterPro" id="IPR036291">
    <property type="entry name" value="NAD(P)-bd_dom_sf"/>
</dbReference>
<name>A0A386ZPZ1_9NOCA</name>
<protein>
    <submittedName>
        <fullName evidence="2">SDR family oxidoreductase</fullName>
    </submittedName>
</protein>
<dbReference type="RefSeq" id="WP_120744544.1">
    <property type="nucleotide sequence ID" value="NZ_CP032568.1"/>
</dbReference>
<dbReference type="PANTHER" id="PTHR43355:SF2">
    <property type="entry name" value="FLAVIN REDUCTASE (NADPH)"/>
    <property type="match status" value="1"/>
</dbReference>
<dbReference type="GO" id="GO:0004074">
    <property type="term" value="F:biliverdin reductase [NAD(P)H] activity"/>
    <property type="evidence" value="ECO:0007669"/>
    <property type="project" value="TreeGrafter"/>
</dbReference>
<dbReference type="PANTHER" id="PTHR43355">
    <property type="entry name" value="FLAVIN REDUCTASE (NADPH)"/>
    <property type="match status" value="1"/>
</dbReference>
<evidence type="ECO:0000313" key="2">
    <source>
        <dbReference type="EMBL" id="AYF79468.1"/>
    </source>
</evidence>
<dbReference type="GO" id="GO:0042602">
    <property type="term" value="F:riboflavin reductase (NADPH) activity"/>
    <property type="evidence" value="ECO:0007669"/>
    <property type="project" value="TreeGrafter"/>
</dbReference>
<dbReference type="Gene3D" id="3.40.50.720">
    <property type="entry name" value="NAD(P)-binding Rossmann-like Domain"/>
    <property type="match status" value="1"/>
</dbReference>
<dbReference type="Proteomes" id="UP000267164">
    <property type="component" value="Chromosome"/>
</dbReference>
<organism evidence="2 3">
    <name type="scientific">Nocardia yunnanensis</name>
    <dbReference type="NCBI Taxonomy" id="2382165"/>
    <lineage>
        <taxon>Bacteria</taxon>
        <taxon>Bacillati</taxon>
        <taxon>Actinomycetota</taxon>
        <taxon>Actinomycetes</taxon>
        <taxon>Mycobacteriales</taxon>
        <taxon>Nocardiaceae</taxon>
        <taxon>Nocardia</taxon>
    </lineage>
</organism>
<keyword evidence="3" id="KW-1185">Reference proteome</keyword>
<dbReference type="KEGG" id="nyu:D7D52_29240"/>
<dbReference type="EMBL" id="CP032568">
    <property type="protein sequence ID" value="AYF79468.1"/>
    <property type="molecule type" value="Genomic_DNA"/>
</dbReference>
<sequence>MKVAIFGATGTVGRHVVARALAAGHQVTILTRDAAHVAAPHERLRVEVGDVLDPAAVERTVIGQDAVIVTLGAGRKGVVRAEGTRTIIEAMDRTGVKRLICQSSLGVGDSRGNLNFVWKYLMFGMLLRQAYADHEAQERYVRSSDLDWTIVRPSAFTDGPATGGYRRGFPATETGLALKISRADIADFLVEQLTDDTYVRRTPGISN</sequence>
<reference evidence="2 3" key="1">
    <citation type="submission" date="2018-09" db="EMBL/GenBank/DDBJ databases">
        <title>Nocardia yunnanensis sp. nov., an actinomycete isolated from a soil sample.</title>
        <authorList>
            <person name="Zhang J."/>
        </authorList>
    </citation>
    <scope>NUCLEOTIDE SEQUENCE [LARGE SCALE GENOMIC DNA]</scope>
    <source>
        <strain evidence="2 3">CFHS0054</strain>
    </source>
</reference>
<dbReference type="InterPro" id="IPR016040">
    <property type="entry name" value="NAD(P)-bd_dom"/>
</dbReference>
<dbReference type="SUPFAM" id="SSF51735">
    <property type="entry name" value="NAD(P)-binding Rossmann-fold domains"/>
    <property type="match status" value="1"/>
</dbReference>
<dbReference type="OrthoDB" id="3763081at2"/>